<dbReference type="OrthoDB" id="9784042at2"/>
<dbReference type="KEGG" id="cbar:PATL70BA_1745"/>
<sequence length="229" mass="26514">MHNRKYRHELKHSINTFDVIGLISRLSHVAKADSHGGTDGTYQVRSLYFDNLYDKALMEKVNGVPSREKFRIRYYGEDLSYIKLEKKSKYRGLCHKTSAPLTGDQCRYLLEGKIDFLKESSMDLHKELYAKMRSQQLSPKSIVDYTRRAFIYSAGNVRITIDSNIRGSDQIQQFLNPTFIGKAIIQDIILEVKYDHFLPQVMATATQIPNRQTVAFSKYAICRIKGEYI</sequence>
<accession>A0A3P7NWN4</accession>
<feature type="domain" description="VTC" evidence="1">
    <location>
        <begin position="7"/>
        <end position="221"/>
    </location>
</feature>
<dbReference type="InterPro" id="IPR018966">
    <property type="entry name" value="VTC_domain"/>
</dbReference>
<dbReference type="Gene3D" id="3.20.100.30">
    <property type="entry name" value="VTC, catalytic tunnel domain"/>
    <property type="match status" value="1"/>
</dbReference>
<gene>
    <name evidence="2" type="ORF">PATL70BA_1745</name>
</gene>
<dbReference type="CDD" id="cd07750">
    <property type="entry name" value="PolyPPase_VTC_like"/>
    <property type="match status" value="1"/>
</dbReference>
<reference evidence="2 3" key="1">
    <citation type="submission" date="2018-09" db="EMBL/GenBank/DDBJ databases">
        <authorList>
            <person name="Postec A."/>
        </authorList>
    </citation>
    <scope>NUCLEOTIDE SEQUENCE [LARGE SCALE GENOMIC DNA]</scope>
    <source>
        <strain evidence="2">70B-A</strain>
    </source>
</reference>
<dbReference type="InterPro" id="IPR042267">
    <property type="entry name" value="VTC_sf"/>
</dbReference>
<evidence type="ECO:0000313" key="3">
    <source>
        <dbReference type="Proteomes" id="UP000279029"/>
    </source>
</evidence>
<evidence type="ECO:0000313" key="2">
    <source>
        <dbReference type="EMBL" id="VDN47634.1"/>
    </source>
</evidence>
<name>A0A3P7NWN4_9FIRM</name>
<evidence type="ECO:0000259" key="1">
    <source>
        <dbReference type="Pfam" id="PF09359"/>
    </source>
</evidence>
<dbReference type="EMBL" id="LR130778">
    <property type="protein sequence ID" value="VDN47634.1"/>
    <property type="molecule type" value="Genomic_DNA"/>
</dbReference>
<dbReference type="GO" id="GO:0006799">
    <property type="term" value="P:polyphosphate biosynthetic process"/>
    <property type="evidence" value="ECO:0007669"/>
    <property type="project" value="UniProtKB-ARBA"/>
</dbReference>
<dbReference type="AlphaFoldDB" id="A0A3P7NWN4"/>
<keyword evidence="3" id="KW-1185">Reference proteome</keyword>
<dbReference type="RefSeq" id="WP_125136914.1">
    <property type="nucleotide sequence ID" value="NZ_LR130778.1"/>
</dbReference>
<protein>
    <submittedName>
        <fullName evidence="2">Molecular chaperone</fullName>
    </submittedName>
</protein>
<dbReference type="Pfam" id="PF09359">
    <property type="entry name" value="VTC"/>
    <property type="match status" value="1"/>
</dbReference>
<proteinExistence type="predicted"/>
<organism evidence="2 3">
    <name type="scientific">Petrocella atlantisensis</name>
    <dbReference type="NCBI Taxonomy" id="2173034"/>
    <lineage>
        <taxon>Bacteria</taxon>
        <taxon>Bacillati</taxon>
        <taxon>Bacillota</taxon>
        <taxon>Clostridia</taxon>
        <taxon>Lachnospirales</taxon>
        <taxon>Vallitaleaceae</taxon>
        <taxon>Petrocella</taxon>
    </lineage>
</organism>
<dbReference type="Proteomes" id="UP000279029">
    <property type="component" value="Chromosome"/>
</dbReference>